<sequence length="599" mass="66948">MASYSENAKSRSDINIEDLPDDIGGLNYDDHVDDEEQIMEDIEKQLNEALYNTTNYYAIFNLPRTCSAEEIKEAYKRLCRTFHPDKHTDPQKRQLAQERFQKIGTAYEVLSDPQKRLIYDAYGEKALTMPWTVGPLLKTPEQLRDEYERLARQKREEQIENLIQTKTALQMHVDGRALFLGPEYGTLAQRMANVNLARLAMKHSYQTQLTNNLQVTVNSTLIAQNGRGGGNLGPTFRHTVSPQLVLEYGCTLLNTFVGSFKAFYQPTSDSFVNVKSTAASLWKPPTTSIVMGRSIAKNMTGFMSYNTGDWRLGPWGSGMKLRSNSALSVGVASNSEEREFQTELQVGILDTHISGQYKRKMTSRTHLVVSGSVGNQSGIAADIGAEHRVIAKTKLGASVSLGLPAGIGLRFSISRLGQSLAIPVVVSPELRPLTLLAAVAVPASLWLLTNEFIISPWRTKRLNSKLREFKELNSEYLEGRKNEALEACLLLQDAVARKVEQEKSKNGLVIISALYGKLDESFVPGEECVDVTVPLQNLVHESQLYLVGGHSKSQLFGFYDPCFGTKKQLYIRYLFKHQVHVAIVEDRAPVVCPMRAHIV</sequence>
<protein>
    <submittedName>
        <fullName evidence="1">Uncharacterized protein</fullName>
    </submittedName>
</protein>
<gene>
    <name evidence="1" type="ORF">DSO57_1031521</name>
</gene>
<proteinExistence type="predicted"/>
<organism evidence="1 2">
    <name type="scientific">Entomophthora muscae</name>
    <dbReference type="NCBI Taxonomy" id="34485"/>
    <lineage>
        <taxon>Eukaryota</taxon>
        <taxon>Fungi</taxon>
        <taxon>Fungi incertae sedis</taxon>
        <taxon>Zoopagomycota</taxon>
        <taxon>Entomophthoromycotina</taxon>
        <taxon>Entomophthoromycetes</taxon>
        <taxon>Entomophthorales</taxon>
        <taxon>Entomophthoraceae</taxon>
        <taxon>Entomophthora</taxon>
    </lineage>
</organism>
<accession>A0ACC2RFC3</accession>
<evidence type="ECO:0000313" key="2">
    <source>
        <dbReference type="Proteomes" id="UP001165960"/>
    </source>
</evidence>
<comment type="caution">
    <text evidence="1">The sequence shown here is derived from an EMBL/GenBank/DDBJ whole genome shotgun (WGS) entry which is preliminary data.</text>
</comment>
<reference evidence="1" key="1">
    <citation type="submission" date="2022-04" db="EMBL/GenBank/DDBJ databases">
        <title>Genome of the entomopathogenic fungus Entomophthora muscae.</title>
        <authorList>
            <person name="Elya C."/>
            <person name="Lovett B.R."/>
            <person name="Lee E."/>
            <person name="Macias A.M."/>
            <person name="Hajek A.E."/>
            <person name="De Bivort B.L."/>
            <person name="Kasson M.T."/>
            <person name="De Fine Licht H.H."/>
            <person name="Stajich J.E."/>
        </authorList>
    </citation>
    <scope>NUCLEOTIDE SEQUENCE</scope>
    <source>
        <strain evidence="1">Berkeley</strain>
    </source>
</reference>
<dbReference type="Proteomes" id="UP001165960">
    <property type="component" value="Unassembled WGS sequence"/>
</dbReference>
<keyword evidence="2" id="KW-1185">Reference proteome</keyword>
<name>A0ACC2RFC3_9FUNG</name>
<evidence type="ECO:0000313" key="1">
    <source>
        <dbReference type="EMBL" id="KAJ9048765.1"/>
    </source>
</evidence>
<dbReference type="EMBL" id="QTSX02007327">
    <property type="protein sequence ID" value="KAJ9048765.1"/>
    <property type="molecule type" value="Genomic_DNA"/>
</dbReference>